<evidence type="ECO:0000313" key="3">
    <source>
        <dbReference type="Proteomes" id="UP000199055"/>
    </source>
</evidence>
<dbReference type="AlphaFoldDB" id="A0A1H8ZP35"/>
<evidence type="ECO:0000313" key="2">
    <source>
        <dbReference type="EMBL" id="SEP66135.1"/>
    </source>
</evidence>
<dbReference type="Proteomes" id="UP000199055">
    <property type="component" value="Unassembled WGS sequence"/>
</dbReference>
<dbReference type="EMBL" id="FOET01000001">
    <property type="protein sequence ID" value="SEP66135.1"/>
    <property type="molecule type" value="Genomic_DNA"/>
</dbReference>
<evidence type="ECO:0000256" key="1">
    <source>
        <dbReference type="SAM" id="MobiDB-lite"/>
    </source>
</evidence>
<sequence length="98" mass="10546">MESVVRALVVYLFILLLRAGGKRSLSSINTFDLVLLLIISEATQQALLGDDFSLTTAALVVTTSSRWTGSPTTSVSASRPSPGSPTAPRWSWWTTDGF</sequence>
<keyword evidence="3" id="KW-1185">Reference proteome</keyword>
<dbReference type="RefSeq" id="WP_218158215.1">
    <property type="nucleotide sequence ID" value="NZ_FOET01000001.1"/>
</dbReference>
<accession>A0A1H8ZP35</accession>
<proteinExistence type="predicted"/>
<organism evidence="2 3">
    <name type="scientific">Streptomyces radiopugnans</name>
    <dbReference type="NCBI Taxonomy" id="403935"/>
    <lineage>
        <taxon>Bacteria</taxon>
        <taxon>Bacillati</taxon>
        <taxon>Actinomycetota</taxon>
        <taxon>Actinomycetes</taxon>
        <taxon>Kitasatosporales</taxon>
        <taxon>Streptomycetaceae</taxon>
        <taxon>Streptomyces</taxon>
    </lineage>
</organism>
<feature type="compositionally biased region" description="Polar residues" evidence="1">
    <location>
        <begin position="66"/>
        <end position="81"/>
    </location>
</feature>
<feature type="region of interest" description="Disordered" evidence="1">
    <location>
        <begin position="66"/>
        <end position="98"/>
    </location>
</feature>
<evidence type="ECO:0008006" key="4">
    <source>
        <dbReference type="Google" id="ProtNLM"/>
    </source>
</evidence>
<reference evidence="2 3" key="1">
    <citation type="submission" date="2016-10" db="EMBL/GenBank/DDBJ databases">
        <authorList>
            <person name="de Groot N.N."/>
        </authorList>
    </citation>
    <scope>NUCLEOTIDE SEQUENCE [LARGE SCALE GENOMIC DNA]</scope>
    <source>
        <strain evidence="2 3">CGMCC 4.3519</strain>
    </source>
</reference>
<protein>
    <recommendedName>
        <fullName evidence="4">DUF421 domain-containing protein</fullName>
    </recommendedName>
</protein>
<name>A0A1H8ZP35_9ACTN</name>
<gene>
    <name evidence="2" type="ORF">SAMN05216481_101641</name>
</gene>